<keyword evidence="3 6" id="KW-0812">Transmembrane</keyword>
<dbReference type="InterPro" id="IPR035906">
    <property type="entry name" value="MetI-like_sf"/>
</dbReference>
<evidence type="ECO:0000256" key="4">
    <source>
        <dbReference type="ARBA" id="ARBA00022989"/>
    </source>
</evidence>
<dbReference type="Pfam" id="PF00528">
    <property type="entry name" value="BPD_transp_1"/>
    <property type="match status" value="1"/>
</dbReference>
<keyword evidence="2 6" id="KW-0813">Transport</keyword>
<feature type="transmembrane region" description="Helical" evidence="6">
    <location>
        <begin position="54"/>
        <end position="76"/>
    </location>
</feature>
<protein>
    <submittedName>
        <fullName evidence="8">ABC transporter permease</fullName>
    </submittedName>
</protein>
<dbReference type="PANTHER" id="PTHR30177:SF4">
    <property type="entry name" value="OSMOPROTECTANT IMPORT PERMEASE PROTEIN OSMW"/>
    <property type="match status" value="1"/>
</dbReference>
<feature type="transmembrane region" description="Helical" evidence="6">
    <location>
        <begin position="88"/>
        <end position="109"/>
    </location>
</feature>
<evidence type="ECO:0000313" key="8">
    <source>
        <dbReference type="EMBL" id="MBR7826310.1"/>
    </source>
</evidence>
<evidence type="ECO:0000256" key="2">
    <source>
        <dbReference type="ARBA" id="ARBA00022448"/>
    </source>
</evidence>
<dbReference type="GO" id="GO:0055085">
    <property type="term" value="P:transmembrane transport"/>
    <property type="evidence" value="ECO:0007669"/>
    <property type="project" value="InterPro"/>
</dbReference>
<organism evidence="8 9">
    <name type="scientific">Actinospica acidithermotolerans</name>
    <dbReference type="NCBI Taxonomy" id="2828514"/>
    <lineage>
        <taxon>Bacteria</taxon>
        <taxon>Bacillati</taxon>
        <taxon>Actinomycetota</taxon>
        <taxon>Actinomycetes</taxon>
        <taxon>Catenulisporales</taxon>
        <taxon>Actinospicaceae</taxon>
        <taxon>Actinospica</taxon>
    </lineage>
</organism>
<dbReference type="InterPro" id="IPR000515">
    <property type="entry name" value="MetI-like"/>
</dbReference>
<keyword evidence="9" id="KW-1185">Reference proteome</keyword>
<keyword evidence="5 6" id="KW-0472">Membrane</keyword>
<dbReference type="Gene3D" id="1.10.3720.10">
    <property type="entry name" value="MetI-like"/>
    <property type="match status" value="1"/>
</dbReference>
<sequence>MSALATSVFDMPSYVQSSYVGLILTQLEVSLGATLAGLAIALPIGQFCSRLPRLYPPTLGLVTLIYSIPSIALFVLLIDYTGESETTVFIPLTLYTLAILVPGVVDGIRSVPRDVLDAADGMGYGRARRYLAVELPIALPTLMAAVRVAAVSSLSLMSIGATIGNYGGIGDLFLLGLRFFDNRLIWVGLITLLVLSVLCDIALRLVQRLLTPWARSLRSIG</sequence>
<dbReference type="PROSITE" id="PS50928">
    <property type="entry name" value="ABC_TM1"/>
    <property type="match status" value="1"/>
</dbReference>
<feature type="transmembrane region" description="Helical" evidence="6">
    <location>
        <begin position="20"/>
        <end position="42"/>
    </location>
</feature>
<keyword evidence="4 6" id="KW-1133">Transmembrane helix</keyword>
<evidence type="ECO:0000259" key="7">
    <source>
        <dbReference type="PROSITE" id="PS50928"/>
    </source>
</evidence>
<dbReference type="CDD" id="cd06261">
    <property type="entry name" value="TM_PBP2"/>
    <property type="match status" value="1"/>
</dbReference>
<feature type="transmembrane region" description="Helical" evidence="6">
    <location>
        <begin position="130"/>
        <end position="150"/>
    </location>
</feature>
<accession>A0A941E4V2</accession>
<gene>
    <name evidence="8" type="ORF">KDK95_08360</name>
</gene>
<dbReference type="GO" id="GO:0031460">
    <property type="term" value="P:glycine betaine transport"/>
    <property type="evidence" value="ECO:0007669"/>
    <property type="project" value="TreeGrafter"/>
</dbReference>
<proteinExistence type="inferred from homology"/>
<dbReference type="EMBL" id="JAGSOH010000015">
    <property type="protein sequence ID" value="MBR7826310.1"/>
    <property type="molecule type" value="Genomic_DNA"/>
</dbReference>
<reference evidence="8" key="1">
    <citation type="submission" date="2021-04" db="EMBL/GenBank/DDBJ databases">
        <title>Genome based classification of Actinospica acidithermotolerans sp. nov., an actinobacterium isolated from an Indonesian hot spring.</title>
        <authorList>
            <person name="Kusuma A.B."/>
            <person name="Putra K.E."/>
            <person name="Nafisah S."/>
            <person name="Loh J."/>
            <person name="Nouioui I."/>
            <person name="Goodfellow M."/>
        </authorList>
    </citation>
    <scope>NUCLEOTIDE SEQUENCE</scope>
    <source>
        <strain evidence="8">MGRD01-02</strain>
    </source>
</reference>
<dbReference type="GO" id="GO:0005886">
    <property type="term" value="C:plasma membrane"/>
    <property type="evidence" value="ECO:0007669"/>
    <property type="project" value="UniProtKB-SubCell"/>
</dbReference>
<dbReference type="PANTHER" id="PTHR30177">
    <property type="entry name" value="GLYCINE BETAINE/L-PROLINE TRANSPORT SYSTEM PERMEASE PROTEIN PROW"/>
    <property type="match status" value="1"/>
</dbReference>
<comment type="similarity">
    <text evidence="6">Belongs to the binding-protein-dependent transport system permease family.</text>
</comment>
<evidence type="ECO:0000256" key="5">
    <source>
        <dbReference type="ARBA" id="ARBA00023136"/>
    </source>
</evidence>
<dbReference type="Proteomes" id="UP000676325">
    <property type="component" value="Unassembled WGS sequence"/>
</dbReference>
<evidence type="ECO:0000256" key="3">
    <source>
        <dbReference type="ARBA" id="ARBA00022692"/>
    </source>
</evidence>
<evidence type="ECO:0000256" key="1">
    <source>
        <dbReference type="ARBA" id="ARBA00004141"/>
    </source>
</evidence>
<comment type="caution">
    <text evidence="8">The sequence shown here is derived from an EMBL/GenBank/DDBJ whole genome shotgun (WGS) entry which is preliminary data.</text>
</comment>
<feature type="transmembrane region" description="Helical" evidence="6">
    <location>
        <begin position="156"/>
        <end position="177"/>
    </location>
</feature>
<dbReference type="InterPro" id="IPR051204">
    <property type="entry name" value="ABC_transp_perm/SBD"/>
</dbReference>
<evidence type="ECO:0000256" key="6">
    <source>
        <dbReference type="RuleBase" id="RU363032"/>
    </source>
</evidence>
<dbReference type="SUPFAM" id="SSF161098">
    <property type="entry name" value="MetI-like"/>
    <property type="match status" value="1"/>
</dbReference>
<feature type="transmembrane region" description="Helical" evidence="6">
    <location>
        <begin position="184"/>
        <end position="206"/>
    </location>
</feature>
<evidence type="ECO:0000313" key="9">
    <source>
        <dbReference type="Proteomes" id="UP000676325"/>
    </source>
</evidence>
<dbReference type="RefSeq" id="WP_212517455.1">
    <property type="nucleotide sequence ID" value="NZ_JAGSOH010000015.1"/>
</dbReference>
<comment type="subcellular location">
    <subcellularLocation>
        <location evidence="6">Cell membrane</location>
        <topology evidence="6">Multi-pass membrane protein</topology>
    </subcellularLocation>
    <subcellularLocation>
        <location evidence="1">Membrane</location>
        <topology evidence="1">Multi-pass membrane protein</topology>
    </subcellularLocation>
</comment>
<dbReference type="AlphaFoldDB" id="A0A941E4V2"/>
<feature type="domain" description="ABC transmembrane type-1" evidence="7">
    <location>
        <begin position="23"/>
        <end position="207"/>
    </location>
</feature>
<name>A0A941E4V2_9ACTN</name>